<feature type="domain" description="Cyclic nucleotide-binding" evidence="3">
    <location>
        <begin position="43"/>
        <end position="144"/>
    </location>
</feature>
<evidence type="ECO:0000313" key="5">
    <source>
        <dbReference type="EMBL" id="QEE27856.1"/>
    </source>
</evidence>
<dbReference type="PRINTS" id="PR00344">
    <property type="entry name" value="BCTRLSENSOR"/>
</dbReference>
<dbReference type="RefSeq" id="WP_147647046.1">
    <property type="nucleotide sequence ID" value="NZ_CP042806.1"/>
</dbReference>
<comment type="catalytic activity">
    <reaction evidence="1">
        <text>ATP + protein L-histidine = ADP + protein N-phospho-L-histidine.</text>
        <dbReference type="EC" id="2.7.13.3"/>
    </reaction>
</comment>
<proteinExistence type="predicted"/>
<dbReference type="GO" id="GO:0004673">
    <property type="term" value="F:protein histidine kinase activity"/>
    <property type="evidence" value="ECO:0007669"/>
    <property type="project" value="UniProtKB-EC"/>
</dbReference>
<dbReference type="InterPro" id="IPR000595">
    <property type="entry name" value="cNMP-bd_dom"/>
</dbReference>
<dbReference type="SUPFAM" id="SSF51206">
    <property type="entry name" value="cAMP-binding domain-like"/>
    <property type="match status" value="1"/>
</dbReference>
<evidence type="ECO:0000259" key="4">
    <source>
        <dbReference type="PROSITE" id="PS50109"/>
    </source>
</evidence>
<dbReference type="EMBL" id="CP042806">
    <property type="protein sequence ID" value="QEE27856.1"/>
    <property type="molecule type" value="Genomic_DNA"/>
</dbReference>
<dbReference type="CDD" id="cd00038">
    <property type="entry name" value="CAP_ED"/>
    <property type="match status" value="1"/>
</dbReference>
<reference evidence="5 6" key="1">
    <citation type="submission" date="2019-08" db="EMBL/GenBank/DDBJ databases">
        <title>Complete genome sequence of Terriglobus albidus strain ORNL.</title>
        <authorList>
            <person name="Podar M."/>
        </authorList>
    </citation>
    <scope>NUCLEOTIDE SEQUENCE [LARGE SCALE GENOMIC DNA]</scope>
    <source>
        <strain evidence="5 6">ORNL</strain>
    </source>
</reference>
<dbReference type="InterPro" id="IPR004358">
    <property type="entry name" value="Sig_transdc_His_kin-like_C"/>
</dbReference>
<evidence type="ECO:0000259" key="3">
    <source>
        <dbReference type="PROSITE" id="PS50042"/>
    </source>
</evidence>
<organism evidence="5 6">
    <name type="scientific">Terriglobus albidus</name>
    <dbReference type="NCBI Taxonomy" id="1592106"/>
    <lineage>
        <taxon>Bacteria</taxon>
        <taxon>Pseudomonadati</taxon>
        <taxon>Acidobacteriota</taxon>
        <taxon>Terriglobia</taxon>
        <taxon>Terriglobales</taxon>
        <taxon>Acidobacteriaceae</taxon>
        <taxon>Terriglobus</taxon>
    </lineage>
</organism>
<dbReference type="KEGG" id="talb:FTW19_07520"/>
<dbReference type="PANTHER" id="PTHR43065">
    <property type="entry name" value="SENSOR HISTIDINE KINASE"/>
    <property type="match status" value="1"/>
</dbReference>
<dbReference type="Proteomes" id="UP000321820">
    <property type="component" value="Chromosome"/>
</dbReference>
<keyword evidence="6" id="KW-1185">Reference proteome</keyword>
<dbReference type="SMART" id="SM00100">
    <property type="entry name" value="cNMP"/>
    <property type="match status" value="1"/>
</dbReference>
<dbReference type="AlphaFoldDB" id="A0A5B9ECR1"/>
<dbReference type="EC" id="2.7.13.3" evidence="2"/>
<dbReference type="Gene3D" id="3.30.565.10">
    <property type="entry name" value="Histidine kinase-like ATPase, C-terminal domain"/>
    <property type="match status" value="1"/>
</dbReference>
<dbReference type="InterPro" id="IPR005467">
    <property type="entry name" value="His_kinase_dom"/>
</dbReference>
<dbReference type="Pfam" id="PF00027">
    <property type="entry name" value="cNMP_binding"/>
    <property type="match status" value="1"/>
</dbReference>
<dbReference type="InterPro" id="IPR018490">
    <property type="entry name" value="cNMP-bd_dom_sf"/>
</dbReference>
<dbReference type="Pfam" id="PF02518">
    <property type="entry name" value="HATPase_c"/>
    <property type="match status" value="1"/>
</dbReference>
<dbReference type="PANTHER" id="PTHR43065:SF48">
    <property type="entry name" value="HISTIDINE KINASE"/>
    <property type="match status" value="1"/>
</dbReference>
<gene>
    <name evidence="5" type="ORF">FTW19_07520</name>
</gene>
<protein>
    <recommendedName>
        <fullName evidence="2">histidine kinase</fullName>
        <ecNumber evidence="2">2.7.13.3</ecNumber>
    </recommendedName>
</protein>
<dbReference type="Gene3D" id="2.60.120.10">
    <property type="entry name" value="Jelly Rolls"/>
    <property type="match status" value="1"/>
</dbReference>
<evidence type="ECO:0000256" key="1">
    <source>
        <dbReference type="ARBA" id="ARBA00000085"/>
    </source>
</evidence>
<dbReference type="InterPro" id="IPR014710">
    <property type="entry name" value="RmlC-like_jellyroll"/>
</dbReference>
<dbReference type="PROSITE" id="PS50042">
    <property type="entry name" value="CNMP_BINDING_3"/>
    <property type="match status" value="1"/>
</dbReference>
<evidence type="ECO:0000256" key="2">
    <source>
        <dbReference type="ARBA" id="ARBA00012438"/>
    </source>
</evidence>
<dbReference type="Gene3D" id="1.10.287.130">
    <property type="match status" value="1"/>
</dbReference>
<dbReference type="InterPro" id="IPR003594">
    <property type="entry name" value="HATPase_dom"/>
</dbReference>
<evidence type="ECO:0000313" key="6">
    <source>
        <dbReference type="Proteomes" id="UP000321820"/>
    </source>
</evidence>
<dbReference type="InterPro" id="IPR036890">
    <property type="entry name" value="HATPase_C_sf"/>
</dbReference>
<sequence>MMIDLTQTVSLTPAEVTERLRALPVFSTLSEEELNCISSAPVVHVPAGQILAQQGEKLTLFGILLQGAVRGYYNYGTKQAQTISTLEAGAVMGEYALITQQAIPVTAEAVEDCLILSYAAEEFWGLMARCPAMRNFILGQLNERLRGAQHRSIQEEKLAALGTLTAGLMHELNNPGAAASRAASQLRSNLRLMHELGKAFSKEHDKREFECVWALQERAFSSERPQCMSSLEEADAEEALAEWLESNNVSNSWGLAPILTSIGITTHDLDCLKAEAIEDGKHSVENIIAWLASMVSSMQLVGTIEESITRITGLVKAVKTYTYEGKSGQSIDLNESVHATLILLKHKIYEKQLSIKKSFAGGLPPLSVHAAGLNQIWTNLLDNAIDAAPSQGGEITVKTGTNGGRIFVTIGDNGAGIAPEDQGKIFETFFTTKPMGVGTGLGLGIAQRIAEQAGGAISFFSEPGKTEFTVSFPIKQESK</sequence>
<name>A0A5B9ECR1_9BACT</name>
<feature type="domain" description="Histidine kinase" evidence="4">
    <location>
        <begin position="299"/>
        <end position="476"/>
    </location>
</feature>
<accession>A0A5B9ECR1</accession>
<dbReference type="OrthoDB" id="9784397at2"/>
<dbReference type="SUPFAM" id="SSF55874">
    <property type="entry name" value="ATPase domain of HSP90 chaperone/DNA topoisomerase II/histidine kinase"/>
    <property type="match status" value="1"/>
</dbReference>
<dbReference type="SMART" id="SM00387">
    <property type="entry name" value="HATPase_c"/>
    <property type="match status" value="1"/>
</dbReference>
<dbReference type="PROSITE" id="PS50109">
    <property type="entry name" value="HIS_KIN"/>
    <property type="match status" value="1"/>
</dbReference>